<reference evidence="1" key="1">
    <citation type="journal article" date="2021" name="Proc. Natl. Acad. Sci. U.S.A.">
        <title>A Catalog of Tens of Thousands of Viruses from Human Metagenomes Reveals Hidden Associations with Chronic Diseases.</title>
        <authorList>
            <person name="Tisza M.J."/>
            <person name="Buck C.B."/>
        </authorList>
    </citation>
    <scope>NUCLEOTIDE SEQUENCE</scope>
    <source>
        <strain evidence="1">Ctvod4</strain>
    </source>
</reference>
<accession>A0A8S5LKK3</accession>
<organism evidence="1">
    <name type="scientific">Siphoviridae sp. ctvod4</name>
    <dbReference type="NCBI Taxonomy" id="2827595"/>
    <lineage>
        <taxon>Viruses</taxon>
        <taxon>Duplodnaviria</taxon>
        <taxon>Heunggongvirae</taxon>
        <taxon>Uroviricota</taxon>
        <taxon>Caudoviricetes</taxon>
    </lineage>
</organism>
<evidence type="ECO:0000313" key="1">
    <source>
        <dbReference type="EMBL" id="DAD70612.1"/>
    </source>
</evidence>
<sequence>MKYVDIKVAESSNGKNIIQSTIKKALTFVRAFSDLDRIQTCNLLSRNR</sequence>
<protein>
    <submittedName>
        <fullName evidence="1">Uncharacterized protein</fullName>
    </submittedName>
</protein>
<name>A0A8S5LKK3_9CAUD</name>
<proteinExistence type="predicted"/>
<dbReference type="EMBL" id="BK015869">
    <property type="protein sequence ID" value="DAD70612.1"/>
    <property type="molecule type" value="Genomic_DNA"/>
</dbReference>